<comment type="subcellular location">
    <subcellularLocation>
        <location evidence="1">Cell membrane</location>
        <topology evidence="1">Peripheral membrane protein</topology>
        <orientation evidence="1">Cytoplasmic side</orientation>
    </subcellularLocation>
</comment>
<dbReference type="SMART" id="SM01234">
    <property type="entry name" value="Haemolytic"/>
    <property type="match status" value="1"/>
</dbReference>
<dbReference type="NCBIfam" id="TIGR00278">
    <property type="entry name" value="membrane protein insertion efficiency factor YidD"/>
    <property type="match status" value="1"/>
</dbReference>
<evidence type="ECO:0000313" key="2">
    <source>
        <dbReference type="EMBL" id="KWT85318.1"/>
    </source>
</evidence>
<keyword evidence="1" id="KW-0472">Membrane</keyword>
<name>A0ABR5SEZ6_9BACT</name>
<comment type="function">
    <text evidence="1">Could be involved in insertion of integral membrane proteins into the membrane.</text>
</comment>
<evidence type="ECO:0000313" key="3">
    <source>
        <dbReference type="Proteomes" id="UP000060487"/>
    </source>
</evidence>
<keyword evidence="3" id="KW-1185">Reference proteome</keyword>
<dbReference type="Proteomes" id="UP000060487">
    <property type="component" value="Unassembled WGS sequence"/>
</dbReference>
<evidence type="ECO:0000256" key="1">
    <source>
        <dbReference type="HAMAP-Rule" id="MF_00386"/>
    </source>
</evidence>
<reference evidence="2 3" key="1">
    <citation type="submission" date="2015-11" db="EMBL/GenBank/DDBJ databases">
        <authorList>
            <person name="Lin W."/>
        </authorList>
    </citation>
    <scope>NUCLEOTIDE SEQUENCE [LARGE SCALE GENOMIC DNA]</scope>
    <source>
        <strain evidence="2 3">HCH-1</strain>
    </source>
</reference>
<comment type="similarity">
    <text evidence="1">Belongs to the UPF0161 family.</text>
</comment>
<dbReference type="PANTHER" id="PTHR33383:SF1">
    <property type="entry name" value="MEMBRANE PROTEIN INSERTION EFFICIENCY FACTOR-RELATED"/>
    <property type="match status" value="1"/>
</dbReference>
<dbReference type="Pfam" id="PF01809">
    <property type="entry name" value="YidD"/>
    <property type="match status" value="1"/>
</dbReference>
<organism evidence="2 3">
    <name type="scientific">Candidatus Magnetominusculus xianensis</name>
    <dbReference type="NCBI Taxonomy" id="1748249"/>
    <lineage>
        <taxon>Bacteria</taxon>
        <taxon>Pseudomonadati</taxon>
        <taxon>Nitrospirota</taxon>
        <taxon>Nitrospiria</taxon>
        <taxon>Nitrospirales</taxon>
        <taxon>Nitrospiraceae</taxon>
        <taxon>Candidatus Magnetominusculus</taxon>
    </lineage>
</organism>
<gene>
    <name evidence="2" type="ORF">ASN18_1775</name>
</gene>
<sequence>MKRVILFAIWLYKAAVSPFLPQSCRFAPSCSEYAAAAVEKHGALKGFSMAVWRLLRCHPFSEGGYDPVK</sequence>
<dbReference type="PANTHER" id="PTHR33383">
    <property type="entry name" value="MEMBRANE PROTEIN INSERTION EFFICIENCY FACTOR-RELATED"/>
    <property type="match status" value="1"/>
</dbReference>
<dbReference type="RefSeq" id="WP_085052392.1">
    <property type="nucleotide sequence ID" value="NZ_LNQR01000063.1"/>
</dbReference>
<comment type="caution">
    <text evidence="2">The sequence shown here is derived from an EMBL/GenBank/DDBJ whole genome shotgun (WGS) entry which is preliminary data.</text>
</comment>
<protein>
    <recommendedName>
        <fullName evidence="1">Putative membrane protein insertion efficiency factor</fullName>
    </recommendedName>
</protein>
<dbReference type="HAMAP" id="MF_00386">
    <property type="entry name" value="UPF0161_YidD"/>
    <property type="match status" value="1"/>
</dbReference>
<dbReference type="InterPro" id="IPR002696">
    <property type="entry name" value="Membr_insert_effic_factor_YidD"/>
</dbReference>
<keyword evidence="1" id="KW-1003">Cell membrane</keyword>
<proteinExistence type="inferred from homology"/>
<dbReference type="EMBL" id="LNQR01000063">
    <property type="protein sequence ID" value="KWT85318.1"/>
    <property type="molecule type" value="Genomic_DNA"/>
</dbReference>
<accession>A0ABR5SEZ6</accession>